<feature type="transmembrane region" description="Helical" evidence="7">
    <location>
        <begin position="161"/>
        <end position="183"/>
    </location>
</feature>
<dbReference type="InterPro" id="IPR011701">
    <property type="entry name" value="MFS"/>
</dbReference>
<dbReference type="Pfam" id="PF07690">
    <property type="entry name" value="MFS_1"/>
    <property type="match status" value="1"/>
</dbReference>
<dbReference type="InterPro" id="IPR020846">
    <property type="entry name" value="MFS_dom"/>
</dbReference>
<dbReference type="CDD" id="cd17369">
    <property type="entry name" value="MFS_ShiA_like"/>
    <property type="match status" value="1"/>
</dbReference>
<dbReference type="EMBL" id="QYAC01000005">
    <property type="protein sequence ID" value="MBL3679861.1"/>
    <property type="molecule type" value="Genomic_DNA"/>
</dbReference>
<dbReference type="Gene3D" id="1.20.1250.20">
    <property type="entry name" value="MFS general substrate transporter like domains"/>
    <property type="match status" value="2"/>
</dbReference>
<feature type="transmembrane region" description="Helical" evidence="7">
    <location>
        <begin position="239"/>
        <end position="259"/>
    </location>
</feature>
<keyword evidence="10" id="KW-1185">Reference proteome</keyword>
<accession>A0ABS1SIZ6</accession>
<gene>
    <name evidence="9" type="ORF">D3230_11280</name>
</gene>
<dbReference type="PANTHER" id="PTHR43045">
    <property type="entry name" value="SHIKIMATE TRANSPORTER"/>
    <property type="match status" value="1"/>
</dbReference>
<dbReference type="PANTHER" id="PTHR43045:SF1">
    <property type="entry name" value="SHIKIMATE TRANSPORTER"/>
    <property type="match status" value="1"/>
</dbReference>
<evidence type="ECO:0000313" key="10">
    <source>
        <dbReference type="Proteomes" id="UP001645859"/>
    </source>
</evidence>
<dbReference type="InterPro" id="IPR036259">
    <property type="entry name" value="MFS_trans_sf"/>
</dbReference>
<feature type="domain" description="Major facilitator superfamily (MFS) profile" evidence="8">
    <location>
        <begin position="16"/>
        <end position="428"/>
    </location>
</feature>
<feature type="transmembrane region" description="Helical" evidence="7">
    <location>
        <begin position="53"/>
        <end position="76"/>
    </location>
</feature>
<organism evidence="9 10">
    <name type="scientific">Leucobacter chromiireducens subsp. solipictus</name>
    <dbReference type="NCBI Taxonomy" id="398235"/>
    <lineage>
        <taxon>Bacteria</taxon>
        <taxon>Bacillati</taxon>
        <taxon>Actinomycetota</taxon>
        <taxon>Actinomycetes</taxon>
        <taxon>Micrococcales</taxon>
        <taxon>Microbacteriaceae</taxon>
        <taxon>Leucobacter</taxon>
    </lineage>
</organism>
<evidence type="ECO:0000259" key="8">
    <source>
        <dbReference type="PROSITE" id="PS50850"/>
    </source>
</evidence>
<dbReference type="SUPFAM" id="SSF103473">
    <property type="entry name" value="MFS general substrate transporter"/>
    <property type="match status" value="1"/>
</dbReference>
<comment type="subcellular location">
    <subcellularLocation>
        <location evidence="1">Cell membrane</location>
        <topology evidence="1">Multi-pass membrane protein</topology>
    </subcellularLocation>
</comment>
<feature type="transmembrane region" description="Helical" evidence="7">
    <location>
        <begin position="279"/>
        <end position="299"/>
    </location>
</feature>
<keyword evidence="2" id="KW-0813">Transport</keyword>
<name>A0ABS1SIZ6_9MICO</name>
<evidence type="ECO:0000256" key="1">
    <source>
        <dbReference type="ARBA" id="ARBA00004651"/>
    </source>
</evidence>
<evidence type="ECO:0000256" key="2">
    <source>
        <dbReference type="ARBA" id="ARBA00022448"/>
    </source>
</evidence>
<evidence type="ECO:0000256" key="6">
    <source>
        <dbReference type="ARBA" id="ARBA00023136"/>
    </source>
</evidence>
<feature type="transmembrane region" description="Helical" evidence="7">
    <location>
        <begin position="311"/>
        <end position="328"/>
    </location>
</feature>
<dbReference type="RefSeq" id="WP_202345126.1">
    <property type="nucleotide sequence ID" value="NZ_BAAAPI010000003.1"/>
</dbReference>
<evidence type="ECO:0000313" key="9">
    <source>
        <dbReference type="EMBL" id="MBL3679861.1"/>
    </source>
</evidence>
<feature type="transmembrane region" description="Helical" evidence="7">
    <location>
        <begin position="334"/>
        <end position="354"/>
    </location>
</feature>
<comment type="caution">
    <text evidence="9">The sequence shown here is derived from an EMBL/GenBank/DDBJ whole genome shotgun (WGS) entry which is preliminary data.</text>
</comment>
<reference evidence="9 10" key="1">
    <citation type="submission" date="2018-09" db="EMBL/GenBank/DDBJ databases">
        <title>Comparative genomics of Leucobacter spp.</title>
        <authorList>
            <person name="Reis A.C."/>
            <person name="Kolvenbach B.A."/>
            <person name="Corvini P.F.X."/>
            <person name="Nunes O.C."/>
        </authorList>
    </citation>
    <scope>NUCLEOTIDE SEQUENCE [LARGE SCALE GENOMIC DNA]</scope>
    <source>
        <strain evidence="9 10">TAN 31504</strain>
    </source>
</reference>
<evidence type="ECO:0000256" key="3">
    <source>
        <dbReference type="ARBA" id="ARBA00022475"/>
    </source>
</evidence>
<keyword evidence="3" id="KW-1003">Cell membrane</keyword>
<feature type="transmembrane region" description="Helical" evidence="7">
    <location>
        <begin position="401"/>
        <end position="423"/>
    </location>
</feature>
<feature type="transmembrane region" description="Helical" evidence="7">
    <location>
        <begin position="375"/>
        <end position="395"/>
    </location>
</feature>
<keyword evidence="4 7" id="KW-0812">Transmembrane</keyword>
<sequence length="449" mass="48429">MSVTTGVRPRREGRRVAIATMVGTTIEWYDFFIYANTAALVFAQLFFEPLGAQAALLLSFATVGISFLFRPLGAIVAGHLGDRVGRRAMLVATLVMMGAATTLIGLLPTYEQAGILAPILLVLLRVLQGFSAGGEWGGAALMAVEHAPDGKRGLYGSAPQLGVPIGMLLASGVLAITTAAFGVDGFLEIGWRIPFLIGVVLLVVGFIIRRSVEESPVFLELRENKARAKMPLLELLRKHWWLVLLAALTFAGNNAAGYMSTGGYVLSYATNVHEMDRTAVLWCVTAASAVWAVTTLFGGWLSDRWKSRRNVYLVGYGLQILWAFPLFLLVDTQIVAMVLISLCAWMLSTGLTYGPQAAYFAEIFPSHLRYSGVSLSYALGAILGGAFAPTIATWLQQSTGWIGSVSIYLAVMAAISIVALLIIKDRWGRPLIEREEPEPAAKAEAVSAR</sequence>
<keyword evidence="5 7" id="KW-1133">Transmembrane helix</keyword>
<evidence type="ECO:0000256" key="5">
    <source>
        <dbReference type="ARBA" id="ARBA00022989"/>
    </source>
</evidence>
<evidence type="ECO:0000256" key="7">
    <source>
        <dbReference type="SAM" id="Phobius"/>
    </source>
</evidence>
<protein>
    <submittedName>
        <fullName evidence="9">MFS transporter</fullName>
    </submittedName>
</protein>
<feature type="transmembrane region" description="Helical" evidence="7">
    <location>
        <begin position="28"/>
        <end position="47"/>
    </location>
</feature>
<feature type="transmembrane region" description="Helical" evidence="7">
    <location>
        <begin position="189"/>
        <end position="208"/>
    </location>
</feature>
<evidence type="ECO:0000256" key="4">
    <source>
        <dbReference type="ARBA" id="ARBA00022692"/>
    </source>
</evidence>
<dbReference type="Proteomes" id="UP001645859">
    <property type="component" value="Unassembled WGS sequence"/>
</dbReference>
<keyword evidence="6 7" id="KW-0472">Membrane</keyword>
<proteinExistence type="predicted"/>
<feature type="transmembrane region" description="Helical" evidence="7">
    <location>
        <begin position="88"/>
        <end position="107"/>
    </location>
</feature>
<dbReference type="PROSITE" id="PS50850">
    <property type="entry name" value="MFS"/>
    <property type="match status" value="1"/>
</dbReference>